<evidence type="ECO:0000313" key="1">
    <source>
        <dbReference type="EMBL" id="APG77008.1"/>
    </source>
</evidence>
<dbReference type="InterPro" id="IPR015954">
    <property type="entry name" value="Phage_RNA-type_capsid"/>
</dbReference>
<organism evidence="1">
    <name type="scientific">Beihai levi-like virus 16</name>
    <dbReference type="NCBI Taxonomy" id="1922401"/>
    <lineage>
        <taxon>Viruses</taxon>
        <taxon>Riboviria</taxon>
    </lineage>
</organism>
<accession>A0A1L3KHX5</accession>
<name>A0A1L3KHX5_9VIRU</name>
<dbReference type="Gene3D" id="3.30.380.10">
    <property type="entry name" value="MS2 Viral Coat Protein"/>
    <property type="match status" value="1"/>
</dbReference>
<dbReference type="SUPFAM" id="SSF55405">
    <property type="entry name" value="RNA bacteriophage capsid protein"/>
    <property type="match status" value="1"/>
</dbReference>
<dbReference type="GO" id="GO:0005198">
    <property type="term" value="F:structural molecule activity"/>
    <property type="evidence" value="ECO:0007669"/>
    <property type="project" value="InterPro"/>
</dbReference>
<dbReference type="InterPro" id="IPR002703">
    <property type="entry name" value="Levivir_coat"/>
</dbReference>
<dbReference type="Pfam" id="PF01819">
    <property type="entry name" value="Levi_coat"/>
    <property type="match status" value="1"/>
</dbReference>
<dbReference type="GO" id="GO:0019028">
    <property type="term" value="C:viral capsid"/>
    <property type="evidence" value="ECO:0007669"/>
    <property type="project" value="InterPro"/>
</dbReference>
<reference evidence="1" key="1">
    <citation type="journal article" date="2016" name="Nature">
        <title>Redefining the invertebrate RNA virosphere.</title>
        <authorList>
            <person name="Shi M."/>
            <person name="Lin X.D."/>
            <person name="Tian J.H."/>
            <person name="Chen L.J."/>
            <person name="Chen X."/>
            <person name="Li C.X."/>
            <person name="Qin X.C."/>
            <person name="Li J."/>
            <person name="Cao J.P."/>
            <person name="Eden J.S."/>
            <person name="Buchmann J."/>
            <person name="Wang W."/>
            <person name="Xu J."/>
            <person name="Holmes E.C."/>
            <person name="Zhang Y.Z."/>
        </authorList>
    </citation>
    <scope>NUCLEOTIDE SEQUENCE</scope>
    <source>
        <strain evidence="1">BHJP63773</strain>
    </source>
</reference>
<evidence type="ECO:0008006" key="2">
    <source>
        <dbReference type="Google" id="ProtNLM"/>
    </source>
</evidence>
<dbReference type="EMBL" id="KX883476">
    <property type="protein sequence ID" value="APG77008.1"/>
    <property type="molecule type" value="Genomic_RNA"/>
</dbReference>
<protein>
    <recommendedName>
        <fullName evidence="2">Coat protein</fullName>
    </recommendedName>
</protein>
<sequence>MPQVSDLTLPVGDAGANVTFNQIDIQDGLATWRESDAAKSIRAQERISAKLSKPAGQQRNYIATVRAVLPCMSTVDGVETVTHTNHVEMKVTISPDSTSGEAAHVALVAQEILKHTLIETMIADVTGLY</sequence>
<proteinExistence type="predicted"/>